<protein>
    <recommendedName>
        <fullName evidence="1">Pyruvate carboxyltransferase domain-containing protein</fullName>
    </recommendedName>
</protein>
<dbReference type="InterPro" id="IPR013785">
    <property type="entry name" value="Aldolase_TIM"/>
</dbReference>
<feature type="domain" description="Pyruvate carboxyltransferase" evidence="1">
    <location>
        <begin position="3"/>
        <end position="167"/>
    </location>
</feature>
<sequence length="168" mass="18969">MALQIIDCTLRDGSNAINFKFKRDLTKNILISLEKAGVRWIDMGHGFGLGASKKCGKPASLSDEEYMELAKSYLKKAKFGFFFLAKFGEKKDIKLASKKGVNFLRIGANITEVNQIEEFIKYAKEQELIVNVCLMKAYAANIKDYIKVLEKLKKWEVNLITLMDSAGT</sequence>
<dbReference type="InterPro" id="IPR000891">
    <property type="entry name" value="PYR_CT"/>
</dbReference>
<proteinExistence type="predicted"/>
<evidence type="ECO:0000259" key="1">
    <source>
        <dbReference type="Pfam" id="PF00682"/>
    </source>
</evidence>
<reference evidence="2" key="1">
    <citation type="journal article" date="2014" name="Front. Microbiol.">
        <title>High frequency of phylogenetically diverse reductive dehalogenase-homologous genes in deep subseafloor sedimentary metagenomes.</title>
        <authorList>
            <person name="Kawai M."/>
            <person name="Futagami T."/>
            <person name="Toyoda A."/>
            <person name="Takaki Y."/>
            <person name="Nishi S."/>
            <person name="Hori S."/>
            <person name="Arai W."/>
            <person name="Tsubouchi T."/>
            <person name="Morono Y."/>
            <person name="Uchiyama I."/>
            <person name="Ito T."/>
            <person name="Fujiyama A."/>
            <person name="Inagaki F."/>
            <person name="Takami H."/>
        </authorList>
    </citation>
    <scope>NUCLEOTIDE SEQUENCE</scope>
    <source>
        <strain evidence="2">Expedition CK06-06</strain>
    </source>
</reference>
<dbReference type="AlphaFoldDB" id="X1DFP8"/>
<organism evidence="2">
    <name type="scientific">marine sediment metagenome</name>
    <dbReference type="NCBI Taxonomy" id="412755"/>
    <lineage>
        <taxon>unclassified sequences</taxon>
        <taxon>metagenomes</taxon>
        <taxon>ecological metagenomes</taxon>
    </lineage>
</organism>
<dbReference type="GO" id="GO:0003824">
    <property type="term" value="F:catalytic activity"/>
    <property type="evidence" value="ECO:0007669"/>
    <property type="project" value="InterPro"/>
</dbReference>
<name>X1DFP8_9ZZZZ</name>
<gene>
    <name evidence="2" type="ORF">S03H2_04045</name>
</gene>
<evidence type="ECO:0000313" key="2">
    <source>
        <dbReference type="EMBL" id="GAH18987.1"/>
    </source>
</evidence>
<dbReference type="Pfam" id="PF00682">
    <property type="entry name" value="HMGL-like"/>
    <property type="match status" value="1"/>
</dbReference>
<comment type="caution">
    <text evidence="2">The sequence shown here is derived from an EMBL/GenBank/DDBJ whole genome shotgun (WGS) entry which is preliminary data.</text>
</comment>
<dbReference type="EMBL" id="BARU01001566">
    <property type="protein sequence ID" value="GAH18987.1"/>
    <property type="molecule type" value="Genomic_DNA"/>
</dbReference>
<dbReference type="Gene3D" id="3.20.20.70">
    <property type="entry name" value="Aldolase class I"/>
    <property type="match status" value="1"/>
</dbReference>
<dbReference type="SUPFAM" id="SSF51569">
    <property type="entry name" value="Aldolase"/>
    <property type="match status" value="1"/>
</dbReference>
<accession>X1DFP8</accession>
<feature type="non-terminal residue" evidence="2">
    <location>
        <position position="168"/>
    </location>
</feature>